<feature type="chain" id="PRO_5010355234" evidence="2">
    <location>
        <begin position="28"/>
        <end position="239"/>
    </location>
</feature>
<evidence type="ECO:0000313" key="4">
    <source>
        <dbReference type="Proteomes" id="UP000186785"/>
    </source>
</evidence>
<feature type="compositionally biased region" description="Polar residues" evidence="1">
    <location>
        <begin position="79"/>
        <end position="90"/>
    </location>
</feature>
<dbReference type="EMBL" id="MQSV01000006">
    <property type="protein sequence ID" value="OKL46171.1"/>
    <property type="molecule type" value="Genomic_DNA"/>
</dbReference>
<feature type="region of interest" description="Disordered" evidence="1">
    <location>
        <begin position="37"/>
        <end position="105"/>
    </location>
</feature>
<protein>
    <submittedName>
        <fullName evidence="3">Uncharacterized protein</fullName>
    </submittedName>
</protein>
<comment type="caution">
    <text evidence="3">The sequence shown here is derived from an EMBL/GenBank/DDBJ whole genome shotgun (WGS) entry which is preliminary data.</text>
</comment>
<evidence type="ECO:0000256" key="1">
    <source>
        <dbReference type="SAM" id="MobiDB-lite"/>
    </source>
</evidence>
<feature type="compositionally biased region" description="Basic and acidic residues" evidence="1">
    <location>
        <begin position="60"/>
        <end position="73"/>
    </location>
</feature>
<organism evidence="3 4">
    <name type="scientific">Boudabousia liubingyangii</name>
    <dbReference type="NCBI Taxonomy" id="1921764"/>
    <lineage>
        <taxon>Bacteria</taxon>
        <taxon>Bacillati</taxon>
        <taxon>Actinomycetota</taxon>
        <taxon>Actinomycetes</taxon>
        <taxon>Actinomycetales</taxon>
        <taxon>Actinomycetaceae</taxon>
        <taxon>Boudabousia</taxon>
    </lineage>
</organism>
<evidence type="ECO:0000313" key="3">
    <source>
        <dbReference type="EMBL" id="OKL46171.1"/>
    </source>
</evidence>
<gene>
    <name evidence="3" type="ORF">BSR29_07930</name>
</gene>
<evidence type="ECO:0000256" key="2">
    <source>
        <dbReference type="SAM" id="SignalP"/>
    </source>
</evidence>
<keyword evidence="2" id="KW-0732">Signal</keyword>
<dbReference type="PROSITE" id="PS51257">
    <property type="entry name" value="PROKAR_LIPOPROTEIN"/>
    <property type="match status" value="1"/>
</dbReference>
<dbReference type="Proteomes" id="UP000186785">
    <property type="component" value="Unassembled WGS sequence"/>
</dbReference>
<accession>A0A1Q5PJQ0</accession>
<reference evidence="3 4" key="1">
    <citation type="submission" date="2016-11" db="EMBL/GenBank/DDBJ databases">
        <title>Actinomyces gypaetusis sp. nov. isolated from the vulture Gypaetus barbatus in Qinghai Tibet Plateau China.</title>
        <authorList>
            <person name="Meng X."/>
        </authorList>
    </citation>
    <scope>NUCLEOTIDE SEQUENCE [LARGE SCALE GENOMIC DNA]</scope>
    <source>
        <strain evidence="3 4">VUL4_2</strain>
    </source>
</reference>
<dbReference type="STRING" id="1921764.BSR28_07225"/>
<feature type="signal peptide" evidence="2">
    <location>
        <begin position="1"/>
        <end position="27"/>
    </location>
</feature>
<name>A0A1Q5PJQ0_9ACTO</name>
<sequence length="239" mass="25534">MARLKRGLMLTLACATLTLSACGSDLADNPYYPAIKQDKTQTAPAPSKPAPTQEASSTAPKEESRPGETKESPEGPQTPGLNPQKNQPSTPEAPKPPRRQKHSSDAANSHLMAEALDAEPLFVPSSEKAIFTQPGTPTISSDGIIESQRFLPLPYSVQGKLVLVVSYLGTGSMEIKVGDETYELNGRGAETRALQAITLRPDEAKRLPTVSILPGDDSVGAWDASLRCREIEPGDCQTK</sequence>
<proteinExistence type="predicted"/>
<dbReference type="AlphaFoldDB" id="A0A1Q5PJQ0"/>
<dbReference type="RefSeq" id="WP_073709767.1">
    <property type="nucleotide sequence ID" value="NZ_MQSV01000006.1"/>
</dbReference>
<keyword evidence="4" id="KW-1185">Reference proteome</keyword>